<reference evidence="2" key="1">
    <citation type="journal article" date="2016" name="Ticks Tick Borne Dis.">
        <title>De novo assembly and annotation of the salivary gland transcriptome of Rhipicephalus appendiculatus male and female ticks during blood feeding.</title>
        <authorList>
            <person name="de Castro M.H."/>
            <person name="de Klerk D."/>
            <person name="Pienaar R."/>
            <person name="Latif A.A."/>
            <person name="Rees D.J."/>
            <person name="Mans B.J."/>
        </authorList>
    </citation>
    <scope>NUCLEOTIDE SEQUENCE</scope>
    <source>
        <tissue evidence="2">Salivary glands</tissue>
    </source>
</reference>
<name>A0A131YD41_RHIAP</name>
<keyword evidence="1" id="KW-0472">Membrane</keyword>
<proteinExistence type="predicted"/>
<organism evidence="2">
    <name type="scientific">Rhipicephalus appendiculatus</name>
    <name type="common">Brown ear tick</name>
    <dbReference type="NCBI Taxonomy" id="34631"/>
    <lineage>
        <taxon>Eukaryota</taxon>
        <taxon>Metazoa</taxon>
        <taxon>Ecdysozoa</taxon>
        <taxon>Arthropoda</taxon>
        <taxon>Chelicerata</taxon>
        <taxon>Arachnida</taxon>
        <taxon>Acari</taxon>
        <taxon>Parasitiformes</taxon>
        <taxon>Ixodida</taxon>
        <taxon>Ixodoidea</taxon>
        <taxon>Ixodidae</taxon>
        <taxon>Rhipicephalinae</taxon>
        <taxon>Rhipicephalus</taxon>
        <taxon>Rhipicephalus</taxon>
    </lineage>
</organism>
<evidence type="ECO:0000313" key="2">
    <source>
        <dbReference type="EMBL" id="JAP77244.1"/>
    </source>
</evidence>
<feature type="transmembrane region" description="Helical" evidence="1">
    <location>
        <begin position="191"/>
        <end position="209"/>
    </location>
</feature>
<feature type="transmembrane region" description="Helical" evidence="1">
    <location>
        <begin position="150"/>
        <end position="179"/>
    </location>
</feature>
<accession>A0A131YD41</accession>
<feature type="transmembrane region" description="Helical" evidence="1">
    <location>
        <begin position="88"/>
        <end position="111"/>
    </location>
</feature>
<dbReference type="AlphaFoldDB" id="A0A131YD41"/>
<protein>
    <recommendedName>
        <fullName evidence="3">Transmembrane protein</fullName>
    </recommendedName>
</protein>
<keyword evidence="1" id="KW-0812">Transmembrane</keyword>
<keyword evidence="1" id="KW-1133">Transmembrane helix</keyword>
<dbReference type="EMBL" id="GEDV01011313">
    <property type="protein sequence ID" value="JAP77244.1"/>
    <property type="molecule type" value="Transcribed_RNA"/>
</dbReference>
<evidence type="ECO:0000256" key="1">
    <source>
        <dbReference type="SAM" id="Phobius"/>
    </source>
</evidence>
<sequence length="263" mass="28940">MAASEHRQTEAEESAAGDEWVCVKDGGDGVNELLLKEIDGDATGEKESIPNAPKEPESARVRGRFLRLCRLAWNDILSGDDFWDYFRAYVLGGALCVNTALHYLTVLATLAESSALRVLLTCTGHFAMAIVCTAALSLTTRFLSLLAAKASYAGLLVFDLLVTNVVILLAACFACIYEVRAGIMLFPELDLGWLADMARMQALVVALLLGPSLLVLTGTDVGTTLRALCFYWRYMREDRKPSTRRWPLQLKRSPGLSRSCRNQ</sequence>
<feature type="transmembrane region" description="Helical" evidence="1">
    <location>
        <begin position="118"/>
        <end position="138"/>
    </location>
</feature>
<evidence type="ECO:0008006" key="3">
    <source>
        <dbReference type="Google" id="ProtNLM"/>
    </source>
</evidence>